<reference evidence="2" key="1">
    <citation type="journal article" date="2015" name="Nat. Plants">
        <title>Genome expansion of Arabis alpina linked with retrotransposition and reduced symmetric DNA methylation.</title>
        <authorList>
            <person name="Willing E.M."/>
            <person name="Rawat V."/>
            <person name="Mandakova T."/>
            <person name="Maumus F."/>
            <person name="James G.V."/>
            <person name="Nordstroem K.J."/>
            <person name="Becker C."/>
            <person name="Warthmann N."/>
            <person name="Chica C."/>
            <person name="Szarzynska B."/>
            <person name="Zytnicki M."/>
            <person name="Albani M.C."/>
            <person name="Kiefer C."/>
            <person name="Bergonzi S."/>
            <person name="Castaings L."/>
            <person name="Mateos J.L."/>
            <person name="Berns M.C."/>
            <person name="Bujdoso N."/>
            <person name="Piofczyk T."/>
            <person name="de Lorenzo L."/>
            <person name="Barrero-Sicilia C."/>
            <person name="Mateos I."/>
            <person name="Piednoel M."/>
            <person name="Hagmann J."/>
            <person name="Chen-Min-Tao R."/>
            <person name="Iglesias-Fernandez R."/>
            <person name="Schuster S.C."/>
            <person name="Alonso-Blanco C."/>
            <person name="Roudier F."/>
            <person name="Carbonero P."/>
            <person name="Paz-Ares J."/>
            <person name="Davis S.J."/>
            <person name="Pecinka A."/>
            <person name="Quesneville H."/>
            <person name="Colot V."/>
            <person name="Lysak M.A."/>
            <person name="Weigel D."/>
            <person name="Coupland G."/>
            <person name="Schneeberger K."/>
        </authorList>
    </citation>
    <scope>NUCLEOTIDE SEQUENCE [LARGE SCALE GENOMIC DNA]</scope>
    <source>
        <strain evidence="2">cv. Pajares</strain>
    </source>
</reference>
<evidence type="ECO:0000313" key="1">
    <source>
        <dbReference type="EMBL" id="KFK23188.1"/>
    </source>
</evidence>
<feature type="non-terminal residue" evidence="1">
    <location>
        <position position="1"/>
    </location>
</feature>
<dbReference type="AlphaFoldDB" id="A0A087FZY6"/>
<sequence length="86" mass="9819">CLPFCLASARRMCQLVYGVIALCQDVPVSQNTTMLKAKIVEFIVSLAGSIGTYINLTRIYYISRPFWVMECIFIESNKLTNQCRLF</sequence>
<dbReference type="Proteomes" id="UP000029120">
    <property type="component" value="Unassembled WGS sequence"/>
</dbReference>
<accession>A0A087FZY6</accession>
<protein>
    <submittedName>
        <fullName evidence="1">Uncharacterized protein</fullName>
    </submittedName>
</protein>
<dbReference type="EMBL" id="KL981698">
    <property type="protein sequence ID" value="KFK23188.1"/>
    <property type="molecule type" value="Genomic_DNA"/>
</dbReference>
<proteinExistence type="predicted"/>
<keyword evidence="2" id="KW-1185">Reference proteome</keyword>
<organism evidence="1 2">
    <name type="scientific">Arabis alpina</name>
    <name type="common">Alpine rock-cress</name>
    <dbReference type="NCBI Taxonomy" id="50452"/>
    <lineage>
        <taxon>Eukaryota</taxon>
        <taxon>Viridiplantae</taxon>
        <taxon>Streptophyta</taxon>
        <taxon>Embryophyta</taxon>
        <taxon>Tracheophyta</taxon>
        <taxon>Spermatophyta</taxon>
        <taxon>Magnoliopsida</taxon>
        <taxon>eudicotyledons</taxon>
        <taxon>Gunneridae</taxon>
        <taxon>Pentapetalae</taxon>
        <taxon>rosids</taxon>
        <taxon>malvids</taxon>
        <taxon>Brassicales</taxon>
        <taxon>Brassicaceae</taxon>
        <taxon>Arabideae</taxon>
        <taxon>Arabis</taxon>
    </lineage>
</organism>
<dbReference type="Gramene" id="KFK23188">
    <property type="protein sequence ID" value="KFK23188"/>
    <property type="gene ID" value="AALP_AAs73065U000100"/>
</dbReference>
<gene>
    <name evidence="1" type="ORF">AALP_AAs73065U000100</name>
</gene>
<name>A0A087FZY6_ARAAL</name>
<evidence type="ECO:0000313" key="2">
    <source>
        <dbReference type="Proteomes" id="UP000029120"/>
    </source>
</evidence>
<dbReference type="eggNOG" id="KOG0892">
    <property type="taxonomic scope" value="Eukaryota"/>
</dbReference>